<dbReference type="InterPro" id="IPR003018">
    <property type="entry name" value="GAF"/>
</dbReference>
<gene>
    <name evidence="2" type="ORF">LMG18091_03791</name>
</gene>
<dbReference type="AlphaFoldDB" id="A0AAD2BD68"/>
<dbReference type="PANTHER" id="PTHR43102:SF2">
    <property type="entry name" value="GAF DOMAIN-CONTAINING PROTEIN"/>
    <property type="match status" value="1"/>
</dbReference>
<feature type="domain" description="GAF" evidence="1">
    <location>
        <begin position="24"/>
        <end position="168"/>
    </location>
</feature>
<evidence type="ECO:0000313" key="2">
    <source>
        <dbReference type="EMBL" id="CAJ0702873.1"/>
    </source>
</evidence>
<organism evidence="2 3">
    <name type="scientific">Ralstonia wenshanensis</name>
    <dbReference type="NCBI Taxonomy" id="2842456"/>
    <lineage>
        <taxon>Bacteria</taxon>
        <taxon>Pseudomonadati</taxon>
        <taxon>Pseudomonadota</taxon>
        <taxon>Betaproteobacteria</taxon>
        <taxon>Burkholderiales</taxon>
        <taxon>Burkholderiaceae</taxon>
        <taxon>Ralstonia</taxon>
    </lineage>
</organism>
<evidence type="ECO:0000313" key="3">
    <source>
        <dbReference type="Proteomes" id="UP001189915"/>
    </source>
</evidence>
<evidence type="ECO:0000259" key="1">
    <source>
        <dbReference type="SMART" id="SM00065"/>
    </source>
</evidence>
<keyword evidence="3" id="KW-1185">Reference proteome</keyword>
<reference evidence="2 3" key="1">
    <citation type="submission" date="2023-07" db="EMBL/GenBank/DDBJ databases">
        <authorList>
            <person name="Peeters C."/>
        </authorList>
    </citation>
    <scope>NUCLEOTIDE SEQUENCE [LARGE SCALE GENOMIC DNA]</scope>
    <source>
        <strain evidence="2 3">LMG 18091</strain>
    </source>
</reference>
<sequence length="186" mass="20273">MTSYPVGEREAERLAAVLNCGILDTADDPKFDRITRIVCHALRVPMALISIVDERRQWFKSRHGLDVRETPREWAFCAHAVCGTAPFVVKDATADPAFSSNPLVTGPPHIRFYAGMPLLDRSGLALGTLCVLDVVPRELSTEDFATLHDLGEFCAHIIMVDRAKDEHEGVTHPPVGGADAATNGTV</sequence>
<dbReference type="EMBL" id="CATWAF010000005">
    <property type="protein sequence ID" value="CAJ0702873.1"/>
    <property type="molecule type" value="Genomic_DNA"/>
</dbReference>
<dbReference type="InterPro" id="IPR029016">
    <property type="entry name" value="GAF-like_dom_sf"/>
</dbReference>
<proteinExistence type="predicted"/>
<dbReference type="Proteomes" id="UP001189915">
    <property type="component" value="Unassembled WGS sequence"/>
</dbReference>
<dbReference type="SMART" id="SM00065">
    <property type="entry name" value="GAF"/>
    <property type="match status" value="1"/>
</dbReference>
<dbReference type="RefSeq" id="WP_316870992.1">
    <property type="nucleotide sequence ID" value="NZ_CATWAF010000005.1"/>
</dbReference>
<protein>
    <recommendedName>
        <fullName evidence="1">GAF domain-containing protein</fullName>
    </recommendedName>
</protein>
<dbReference type="SUPFAM" id="SSF55781">
    <property type="entry name" value="GAF domain-like"/>
    <property type="match status" value="1"/>
</dbReference>
<dbReference type="Gene3D" id="3.30.450.40">
    <property type="match status" value="1"/>
</dbReference>
<accession>A0AAD2BD68</accession>
<comment type="caution">
    <text evidence="2">The sequence shown here is derived from an EMBL/GenBank/DDBJ whole genome shotgun (WGS) entry which is preliminary data.</text>
</comment>
<name>A0AAD2BD68_9RALS</name>
<dbReference type="PANTHER" id="PTHR43102">
    <property type="entry name" value="SLR1143 PROTEIN"/>
    <property type="match status" value="1"/>
</dbReference>
<dbReference type="Pfam" id="PF01590">
    <property type="entry name" value="GAF"/>
    <property type="match status" value="1"/>
</dbReference>